<feature type="repeat" description="PPR" evidence="2">
    <location>
        <begin position="236"/>
        <end position="270"/>
    </location>
</feature>
<accession>A0A540MPH8</accession>
<feature type="repeat" description="PPR" evidence="2">
    <location>
        <begin position="136"/>
        <end position="170"/>
    </location>
</feature>
<dbReference type="FunFam" id="1.25.40.10:FF:000351">
    <property type="entry name" value="Pentatricopeptide repeat-containing protein"/>
    <property type="match status" value="1"/>
</dbReference>
<dbReference type="FunFam" id="1.25.40.10:FF:000242">
    <property type="entry name" value="Pentatricopeptide repeat-containing protein"/>
    <property type="match status" value="1"/>
</dbReference>
<dbReference type="EMBL" id="VIEB01000207">
    <property type="protein sequence ID" value="TQE00706.1"/>
    <property type="molecule type" value="Genomic_DNA"/>
</dbReference>
<name>A0A540MPH8_MALBA</name>
<evidence type="ECO:0000256" key="2">
    <source>
        <dbReference type="PROSITE-ProRule" id="PRU00708"/>
    </source>
</evidence>
<dbReference type="Pfam" id="PF12854">
    <property type="entry name" value="PPR_1"/>
    <property type="match status" value="1"/>
</dbReference>
<evidence type="ECO:0000313" key="3">
    <source>
        <dbReference type="EMBL" id="TQE00706.1"/>
    </source>
</evidence>
<dbReference type="GO" id="GO:0003723">
    <property type="term" value="F:RNA binding"/>
    <property type="evidence" value="ECO:0007669"/>
    <property type="project" value="InterPro"/>
</dbReference>
<dbReference type="GO" id="GO:0009451">
    <property type="term" value="P:RNA modification"/>
    <property type="evidence" value="ECO:0007669"/>
    <property type="project" value="InterPro"/>
</dbReference>
<comment type="caution">
    <text evidence="3">The sequence shown here is derived from an EMBL/GenBank/DDBJ whole genome shotgun (WGS) entry which is preliminary data.</text>
</comment>
<keyword evidence="1" id="KW-0677">Repeat</keyword>
<organism evidence="3 4">
    <name type="scientific">Malus baccata</name>
    <name type="common">Siberian crab apple</name>
    <name type="synonym">Pyrus baccata</name>
    <dbReference type="NCBI Taxonomy" id="106549"/>
    <lineage>
        <taxon>Eukaryota</taxon>
        <taxon>Viridiplantae</taxon>
        <taxon>Streptophyta</taxon>
        <taxon>Embryophyta</taxon>
        <taxon>Tracheophyta</taxon>
        <taxon>Spermatophyta</taxon>
        <taxon>Magnoliopsida</taxon>
        <taxon>eudicotyledons</taxon>
        <taxon>Gunneridae</taxon>
        <taxon>Pentapetalae</taxon>
        <taxon>rosids</taxon>
        <taxon>fabids</taxon>
        <taxon>Rosales</taxon>
        <taxon>Rosaceae</taxon>
        <taxon>Amygdaloideae</taxon>
        <taxon>Maleae</taxon>
        <taxon>Malus</taxon>
    </lineage>
</organism>
<dbReference type="InterPro" id="IPR046960">
    <property type="entry name" value="PPR_At4g14850-like_plant"/>
</dbReference>
<dbReference type="InterPro" id="IPR002885">
    <property type="entry name" value="PPR_rpt"/>
</dbReference>
<dbReference type="PANTHER" id="PTHR47926">
    <property type="entry name" value="PENTATRICOPEPTIDE REPEAT-CONTAINING PROTEIN"/>
    <property type="match status" value="1"/>
</dbReference>
<dbReference type="Gene3D" id="1.25.40.10">
    <property type="entry name" value="Tetratricopeptide repeat domain"/>
    <property type="match status" value="3"/>
</dbReference>
<reference evidence="3 4" key="1">
    <citation type="journal article" date="2019" name="G3 (Bethesda)">
        <title>Sequencing of a Wild Apple (Malus baccata) Genome Unravels the Differences Between Cultivated and Wild Apple Species Regarding Disease Resistance and Cold Tolerance.</title>
        <authorList>
            <person name="Chen X."/>
        </authorList>
    </citation>
    <scope>NUCLEOTIDE SEQUENCE [LARGE SCALE GENOMIC DNA]</scope>
    <source>
        <strain evidence="4">cv. Shandingzi</strain>
        <tissue evidence="3">Leaves</tissue>
    </source>
</reference>
<dbReference type="NCBIfam" id="TIGR00756">
    <property type="entry name" value="PPR"/>
    <property type="match status" value="6"/>
</dbReference>
<gene>
    <name evidence="3" type="ORF">C1H46_013645</name>
</gene>
<evidence type="ECO:0000313" key="4">
    <source>
        <dbReference type="Proteomes" id="UP000315295"/>
    </source>
</evidence>
<dbReference type="STRING" id="106549.A0A540MPH8"/>
<keyword evidence="4" id="KW-1185">Reference proteome</keyword>
<evidence type="ECO:0000256" key="1">
    <source>
        <dbReference type="ARBA" id="ARBA00022737"/>
    </source>
</evidence>
<dbReference type="Proteomes" id="UP000315295">
    <property type="component" value="Unassembled WGS sequence"/>
</dbReference>
<dbReference type="PANTHER" id="PTHR47926:SF533">
    <property type="entry name" value="DYW DOMAIN-CONTAINING PROTEIN"/>
    <property type="match status" value="1"/>
</dbReference>
<protein>
    <recommendedName>
        <fullName evidence="5">Pentatricopeptide repeat-containing protein</fullName>
    </recommendedName>
</protein>
<evidence type="ECO:0008006" key="5">
    <source>
        <dbReference type="Google" id="ProtNLM"/>
    </source>
</evidence>
<dbReference type="InterPro" id="IPR011990">
    <property type="entry name" value="TPR-like_helical_dom_sf"/>
</dbReference>
<dbReference type="Pfam" id="PF13041">
    <property type="entry name" value="PPR_2"/>
    <property type="match status" value="2"/>
</dbReference>
<dbReference type="Pfam" id="PF01535">
    <property type="entry name" value="PPR"/>
    <property type="match status" value="3"/>
</dbReference>
<dbReference type="AlphaFoldDB" id="A0A540MPH8"/>
<dbReference type="PROSITE" id="PS51375">
    <property type="entry name" value="PPR"/>
    <property type="match status" value="4"/>
</dbReference>
<proteinExistence type="predicted"/>
<feature type="repeat" description="PPR" evidence="2">
    <location>
        <begin position="5"/>
        <end position="39"/>
    </location>
</feature>
<feature type="repeat" description="PPR" evidence="2">
    <location>
        <begin position="67"/>
        <end position="104"/>
    </location>
</feature>
<sequence>MPEKDTVSWNSMIKGCLDSGDLSKVKELFDGMPGKKVVSWTTIMNGFLQFGDVEMAERLFREMPVGDVVVWNSMIHGYFSNGRVEDAKKLCQIHGQIVKLGYCFDEFVAASLITLYANCKQMENSYRVFNESLHKNVVVWTALLTGCGLNCQHEDALKVFRDMMKWGVLPNQLSFISGLNSCGGLDLDQGKETQTAAVNLGFETDVFLGNSLIVFYTKCRSMNGGVSVFKRIGDKNIVSWNSTIVGCAQHGCGMWALTLFNRMTRTGVEPDEGTFTGLLSACSHSGMLQKARHFIKFFCGRKSVEVKLEHYACMVDALGRSGELEEAEELIKNMPVQANKTVWLTLLGACTMHCNFDVAERAARRIN</sequence>